<dbReference type="Proteomes" id="UP000310200">
    <property type="component" value="Unassembled WGS sequence"/>
</dbReference>
<keyword evidence="3" id="KW-1185">Reference proteome</keyword>
<feature type="non-terminal residue" evidence="2">
    <location>
        <position position="1"/>
    </location>
</feature>
<comment type="caution">
    <text evidence="2">The sequence shown here is derived from an EMBL/GenBank/DDBJ whole genome shotgun (WGS) entry which is preliminary data.</text>
</comment>
<gene>
    <name evidence="2" type="ORF">DBV15_02714</name>
</gene>
<feature type="region of interest" description="Disordered" evidence="1">
    <location>
        <begin position="1"/>
        <end position="39"/>
    </location>
</feature>
<accession>A0A4S2KA82</accession>
<evidence type="ECO:0000313" key="3">
    <source>
        <dbReference type="Proteomes" id="UP000310200"/>
    </source>
</evidence>
<sequence>EGHQTGSTTKHDTRKVNPNPTKSNNQGIIGITTGLPRTRNPRRRIGAAYKFELSIPSSPLLLVYMCVERTKRRVACSPRSVFYSPLLPWVLCVRHPREKSPHAPEERGRVGRLRKGIAERRSPTQWHMVGWSCRVG</sequence>
<evidence type="ECO:0000256" key="1">
    <source>
        <dbReference type="SAM" id="MobiDB-lite"/>
    </source>
</evidence>
<reference evidence="2 3" key="1">
    <citation type="journal article" date="2019" name="Philos. Trans. R. Soc. Lond., B, Biol. Sci.">
        <title>Ant behaviour and brain gene expression of defending hosts depend on the ecological success of the intruding social parasite.</title>
        <authorList>
            <person name="Kaur R."/>
            <person name="Stoldt M."/>
            <person name="Jongepier E."/>
            <person name="Feldmeyer B."/>
            <person name="Menzel F."/>
            <person name="Bornberg-Bauer E."/>
            <person name="Foitzik S."/>
        </authorList>
    </citation>
    <scope>NUCLEOTIDE SEQUENCE [LARGE SCALE GENOMIC DNA]</scope>
    <source>
        <tissue evidence="2">Whole body</tissue>
    </source>
</reference>
<name>A0A4S2KA82_9HYME</name>
<proteinExistence type="predicted"/>
<feature type="compositionally biased region" description="Polar residues" evidence="1">
    <location>
        <begin position="16"/>
        <end position="27"/>
    </location>
</feature>
<dbReference type="AlphaFoldDB" id="A0A4S2KA82"/>
<protein>
    <submittedName>
        <fullName evidence="2">Uncharacterized protein</fullName>
    </submittedName>
</protein>
<dbReference type="EMBL" id="QBLH01003027">
    <property type="protein sequence ID" value="TGZ45940.1"/>
    <property type="molecule type" value="Genomic_DNA"/>
</dbReference>
<evidence type="ECO:0000313" key="2">
    <source>
        <dbReference type="EMBL" id="TGZ45940.1"/>
    </source>
</evidence>
<organism evidence="2 3">
    <name type="scientific">Temnothorax longispinosus</name>
    <dbReference type="NCBI Taxonomy" id="300112"/>
    <lineage>
        <taxon>Eukaryota</taxon>
        <taxon>Metazoa</taxon>
        <taxon>Ecdysozoa</taxon>
        <taxon>Arthropoda</taxon>
        <taxon>Hexapoda</taxon>
        <taxon>Insecta</taxon>
        <taxon>Pterygota</taxon>
        <taxon>Neoptera</taxon>
        <taxon>Endopterygota</taxon>
        <taxon>Hymenoptera</taxon>
        <taxon>Apocrita</taxon>
        <taxon>Aculeata</taxon>
        <taxon>Formicoidea</taxon>
        <taxon>Formicidae</taxon>
        <taxon>Myrmicinae</taxon>
        <taxon>Temnothorax</taxon>
    </lineage>
</organism>
<feature type="compositionally biased region" description="Basic and acidic residues" evidence="1">
    <location>
        <begin position="1"/>
        <end position="15"/>
    </location>
</feature>